<name>R7TB66_CAPTE</name>
<dbReference type="InterPro" id="IPR055442">
    <property type="entry name" value="Beta-prop_EML-like_2nd"/>
</dbReference>
<reference evidence="7" key="3">
    <citation type="submission" date="2015-06" db="UniProtKB">
        <authorList>
            <consortium name="EnsemblMetazoa"/>
        </authorList>
    </citation>
    <scope>IDENTIFICATION</scope>
</reference>
<accession>R7TB66</accession>
<dbReference type="FunCoup" id="R7TB66">
    <property type="interactions" value="13"/>
</dbReference>
<dbReference type="PROSITE" id="PS50294">
    <property type="entry name" value="WD_REPEATS_REGION"/>
    <property type="match status" value="2"/>
</dbReference>
<evidence type="ECO:0000256" key="4">
    <source>
        <dbReference type="SAM" id="Coils"/>
    </source>
</evidence>
<reference evidence="8" key="1">
    <citation type="submission" date="2012-12" db="EMBL/GenBank/DDBJ databases">
        <authorList>
            <person name="Hellsten U."/>
            <person name="Grimwood J."/>
            <person name="Chapman J.A."/>
            <person name="Shapiro H."/>
            <person name="Aerts A."/>
            <person name="Otillar R.P."/>
            <person name="Terry A.Y."/>
            <person name="Boore J.L."/>
            <person name="Simakov O."/>
            <person name="Marletaz F."/>
            <person name="Cho S.-J."/>
            <person name="Edsinger-Gonzales E."/>
            <person name="Havlak P."/>
            <person name="Kuo D.-H."/>
            <person name="Larsson T."/>
            <person name="Lv J."/>
            <person name="Arendt D."/>
            <person name="Savage R."/>
            <person name="Osoegawa K."/>
            <person name="de Jong P."/>
            <person name="Lindberg D.R."/>
            <person name="Seaver E.C."/>
            <person name="Weisblat D.A."/>
            <person name="Putnam N.H."/>
            <person name="Grigoriev I.V."/>
            <person name="Rokhsar D.S."/>
        </authorList>
    </citation>
    <scope>NUCLEOTIDE SEQUENCE</scope>
    <source>
        <strain evidence="8">I ESC-2004</strain>
    </source>
</reference>
<feature type="repeat" description="WD" evidence="3">
    <location>
        <begin position="489"/>
        <end position="530"/>
    </location>
</feature>
<feature type="domain" description="EML-like second beta-propeller" evidence="5">
    <location>
        <begin position="374"/>
        <end position="648"/>
    </location>
</feature>
<dbReference type="PROSITE" id="PS00678">
    <property type="entry name" value="WD_REPEATS_1"/>
    <property type="match status" value="1"/>
</dbReference>
<keyword evidence="4" id="KW-0175">Coiled coil</keyword>
<dbReference type="InterPro" id="IPR036322">
    <property type="entry name" value="WD40_repeat_dom_sf"/>
</dbReference>
<dbReference type="HOGENOM" id="CLU_009581_0_0_1"/>
<dbReference type="FunFam" id="2.130.10.10:FF:000271">
    <property type="entry name" value="cilia- and flagella-associated protein 57"/>
    <property type="match status" value="1"/>
</dbReference>
<dbReference type="OrthoDB" id="10251741at2759"/>
<sequence length="962" mass="110355">MSIAIAQARHIFGLRSGVSGNIAYHDEQTVVYPSGANCILYNIDQKAQKFIPGSEKSEGMTAMAVSPNRRYVAIAEKGEKATITIFDLHSLRKRKILSSPEVQSEEYVSLAFSPDSKYLVAQGGRPDWTLLYWTWEKSKVMASTKTTNPQTNAPIYQVTFNPQDNTQLCVVGNGIFKLFRYSEGNLKQFAFQKMEPQNYLCQAWVSDERVVVGTDNGRLLLFEAGELKHEFNTAAQKDDKNNSMSLFRSIASINEVEGAHSTKPPQITTIVAYSKGFAYSYGPGIVHLYEKSDSKEFFKKAEIRIPQDPNTTDPSLSEQQNITCLSVSPSEENLICSTDVNQLYTITLSSADLGKGDQAHFEVLSQTFHSSQVTGLDLCIRKPLVATCSLDRSIRIWNFESCHLELYKEFAEEAYSIALHPSGLYILVGFSDKLRLMNLLIDDIRTFKEFTIRGCRECSFSKGGHYFAAVHGNIIQIYSTTSYENVLNLKGHNGKVRAVVWSADDSKIVSCGMDGAVYEWDTASGKRIGESVLKSCSYTSVDITPDGKTTFAVGSDKSLKEVADSQVLRNVSSGDLTLSAVAMSHSGRMLFAGTKLGTLRSMKYPLTVPGEWTEYQGHSNAIIKMKITYDDQYLVTISEDGSVLIWKIQDKEGRGLKRDKEIGYAEEILITKSDLEEKNSMMAELKTRVDELKMENEYQLRLKDMNYNEKIKELTEKFIQEMESLKTKNQVLKTEKDKEESKHDEELSELMEKHAKDLQELESTNNQKLMLEYEKFQELQAKSQKMQEDYERQLQEMEENRERALEELTEYYETKLQEMTTKLEQSHDEARHQHREYEETKRQIEEDADREILDIKNKYERRLREEKETNQKLKGETGIMRKKFTSLQKEIDDHKDEIKKYQVETTKLNNIIRNLEKDITGLKKEIQERDETIQDKVRTICYLWIQQWNCYMYLCRRNASTI</sequence>
<dbReference type="AlphaFoldDB" id="R7TB66"/>
<dbReference type="InterPro" id="IPR001680">
    <property type="entry name" value="WD40_rpt"/>
</dbReference>
<evidence type="ECO:0000313" key="6">
    <source>
        <dbReference type="EMBL" id="ELT90949.1"/>
    </source>
</evidence>
<keyword evidence="8" id="KW-1185">Reference proteome</keyword>
<dbReference type="STRING" id="283909.R7TB66"/>
<dbReference type="SUPFAM" id="SSF50998">
    <property type="entry name" value="Quinoprotein alcohol dehydrogenase-like"/>
    <property type="match status" value="1"/>
</dbReference>
<dbReference type="Pfam" id="PF23414">
    <property type="entry name" value="Beta-prop_EML_2"/>
    <property type="match status" value="1"/>
</dbReference>
<dbReference type="EMBL" id="AMQN01014042">
    <property type="status" value="NOT_ANNOTATED_CDS"/>
    <property type="molecule type" value="Genomic_DNA"/>
</dbReference>
<protein>
    <recommendedName>
        <fullName evidence="5">EML-like second beta-propeller domain-containing protein</fullName>
    </recommendedName>
</protein>
<dbReference type="PROSITE" id="PS50082">
    <property type="entry name" value="WD_REPEATS_2"/>
    <property type="match status" value="3"/>
</dbReference>
<dbReference type="InterPro" id="IPR015943">
    <property type="entry name" value="WD40/YVTN_repeat-like_dom_sf"/>
</dbReference>
<organism evidence="6">
    <name type="scientific">Capitella teleta</name>
    <name type="common">Polychaete worm</name>
    <dbReference type="NCBI Taxonomy" id="283909"/>
    <lineage>
        <taxon>Eukaryota</taxon>
        <taxon>Metazoa</taxon>
        <taxon>Spiralia</taxon>
        <taxon>Lophotrochozoa</taxon>
        <taxon>Annelida</taxon>
        <taxon>Polychaeta</taxon>
        <taxon>Sedentaria</taxon>
        <taxon>Scolecida</taxon>
        <taxon>Capitellidae</taxon>
        <taxon>Capitella</taxon>
    </lineage>
</organism>
<feature type="coiled-coil region" evidence="4">
    <location>
        <begin position="675"/>
        <end position="932"/>
    </location>
</feature>
<dbReference type="Gene3D" id="2.130.10.10">
    <property type="entry name" value="YVTN repeat-like/Quinoprotein amine dehydrogenase"/>
    <property type="match status" value="2"/>
</dbReference>
<feature type="repeat" description="WD" evidence="3">
    <location>
        <begin position="366"/>
        <end position="401"/>
    </location>
</feature>
<evidence type="ECO:0000256" key="2">
    <source>
        <dbReference type="ARBA" id="ARBA00022737"/>
    </source>
</evidence>
<dbReference type="FunFam" id="2.130.10.10:FF:000357">
    <property type="entry name" value="Cilia and flagella associated protein 57"/>
    <property type="match status" value="1"/>
</dbReference>
<dbReference type="PANTHER" id="PTHR32215">
    <property type="entry name" value="CILIA- AND FLAGELLA-ASSOCIATED PROTEIN 57"/>
    <property type="match status" value="1"/>
</dbReference>
<dbReference type="Proteomes" id="UP000014760">
    <property type="component" value="Unassembled WGS sequence"/>
</dbReference>
<evidence type="ECO:0000256" key="3">
    <source>
        <dbReference type="PROSITE-ProRule" id="PRU00221"/>
    </source>
</evidence>
<dbReference type="InterPro" id="IPR011047">
    <property type="entry name" value="Quinoprotein_ADH-like_sf"/>
</dbReference>
<evidence type="ECO:0000313" key="8">
    <source>
        <dbReference type="Proteomes" id="UP000014760"/>
    </source>
</evidence>
<dbReference type="OMA" id="FPHCNAV"/>
<dbReference type="PANTHER" id="PTHR32215:SF0">
    <property type="entry name" value="CILIA- AND FLAGELLA-ASSOCIATED PROTEIN 57"/>
    <property type="match status" value="1"/>
</dbReference>
<evidence type="ECO:0000313" key="7">
    <source>
        <dbReference type="EnsemblMetazoa" id="CapteP108742"/>
    </source>
</evidence>
<dbReference type="InterPro" id="IPR019775">
    <property type="entry name" value="WD40_repeat_CS"/>
</dbReference>
<dbReference type="InterPro" id="IPR052993">
    <property type="entry name" value="CFA-57"/>
</dbReference>
<dbReference type="SUPFAM" id="SSF50978">
    <property type="entry name" value="WD40 repeat-like"/>
    <property type="match status" value="1"/>
</dbReference>
<dbReference type="SMART" id="SM00320">
    <property type="entry name" value="WD40"/>
    <property type="match status" value="9"/>
</dbReference>
<proteinExistence type="predicted"/>
<reference evidence="6 8" key="2">
    <citation type="journal article" date="2013" name="Nature">
        <title>Insights into bilaterian evolution from three spiralian genomes.</title>
        <authorList>
            <person name="Simakov O."/>
            <person name="Marletaz F."/>
            <person name="Cho S.J."/>
            <person name="Edsinger-Gonzales E."/>
            <person name="Havlak P."/>
            <person name="Hellsten U."/>
            <person name="Kuo D.H."/>
            <person name="Larsson T."/>
            <person name="Lv J."/>
            <person name="Arendt D."/>
            <person name="Savage R."/>
            <person name="Osoegawa K."/>
            <person name="de Jong P."/>
            <person name="Grimwood J."/>
            <person name="Chapman J.A."/>
            <person name="Shapiro H."/>
            <person name="Aerts A."/>
            <person name="Otillar R.P."/>
            <person name="Terry A.Y."/>
            <person name="Boore J.L."/>
            <person name="Grigoriev I.V."/>
            <person name="Lindberg D.R."/>
            <person name="Seaver E.C."/>
            <person name="Weisblat D.A."/>
            <person name="Putnam N.H."/>
            <person name="Rokhsar D.S."/>
        </authorList>
    </citation>
    <scope>NUCLEOTIDE SEQUENCE</scope>
    <source>
        <strain evidence="6 8">I ESC-2004</strain>
    </source>
</reference>
<evidence type="ECO:0000259" key="5">
    <source>
        <dbReference type="Pfam" id="PF23414"/>
    </source>
</evidence>
<gene>
    <name evidence="6" type="ORF">CAPTEDRAFT_108742</name>
</gene>
<dbReference type="EnsemblMetazoa" id="CapteT108742">
    <property type="protein sequence ID" value="CapteP108742"/>
    <property type="gene ID" value="CapteG108742"/>
</dbReference>
<keyword evidence="2" id="KW-0677">Repeat</keyword>
<dbReference type="EMBL" id="KB310692">
    <property type="protein sequence ID" value="ELT90949.1"/>
    <property type="molecule type" value="Genomic_DNA"/>
</dbReference>
<feature type="repeat" description="WD" evidence="3">
    <location>
        <begin position="615"/>
        <end position="649"/>
    </location>
</feature>
<evidence type="ECO:0000256" key="1">
    <source>
        <dbReference type="ARBA" id="ARBA00022574"/>
    </source>
</evidence>
<keyword evidence="1 3" id="KW-0853">WD repeat</keyword>